<gene>
    <name evidence="1" type="primary">hycI</name>
    <name evidence="1" type="ORF">CZ814_03399</name>
</gene>
<dbReference type="InterPro" id="IPR023430">
    <property type="entry name" value="Pept_HybD-like_dom_sf"/>
</dbReference>
<dbReference type="NCBIfam" id="TIGR00072">
    <property type="entry name" value="hydrog_prot"/>
    <property type="match status" value="1"/>
</dbReference>
<dbReference type="EMBL" id="FUWP01000026">
    <property type="protein sequence ID" value="SKA53305.1"/>
    <property type="molecule type" value="Genomic_DNA"/>
</dbReference>
<sequence>MLQEVNLSTVMGESVSNDDVDLSVSNIVLTVGNSMMGDDGAGPLLAKMIKDNPITGWSVLEGGSMPEDCLHLIRKAQPQRVIVVDAADIGEQAGEVRIIDPETIVDMYVVSTHSLPLNFLIDDLKTFVPEVVFVGIQPAIVAFSFPLTEMVQAAVETIYQRLPEWQGSGGFEHC</sequence>
<organism evidence="1 2">
    <name type="scientific">Photobacterium toruni</name>
    <dbReference type="NCBI Taxonomy" id="1935446"/>
    <lineage>
        <taxon>Bacteria</taxon>
        <taxon>Pseudomonadati</taxon>
        <taxon>Pseudomonadota</taxon>
        <taxon>Gammaproteobacteria</taxon>
        <taxon>Vibrionales</taxon>
        <taxon>Vibrionaceae</taxon>
        <taxon>Photobacterium</taxon>
    </lineage>
</organism>
<dbReference type="SUPFAM" id="SSF53163">
    <property type="entry name" value="HybD-like"/>
    <property type="match status" value="1"/>
</dbReference>
<dbReference type="PANTHER" id="PTHR30302:SF4">
    <property type="entry name" value="HYDROGENASE 3 MATURATION PROTEASE"/>
    <property type="match status" value="1"/>
</dbReference>
<dbReference type="InterPro" id="IPR000671">
    <property type="entry name" value="Peptidase_A31"/>
</dbReference>
<dbReference type="PANTHER" id="PTHR30302">
    <property type="entry name" value="HYDROGENASE 1 MATURATION PROTEASE"/>
    <property type="match status" value="1"/>
</dbReference>
<protein>
    <submittedName>
        <fullName evidence="1">Hydrogenase 3 maturation protease</fullName>
        <ecNumber evidence="1">3.4.23.51</ecNumber>
    </submittedName>
</protein>
<proteinExistence type="predicted"/>
<dbReference type="NCBIfam" id="TIGR00142">
    <property type="entry name" value="hycI"/>
    <property type="match status" value="1"/>
</dbReference>
<keyword evidence="1" id="KW-0645">Protease</keyword>
<keyword evidence="1" id="KW-0378">Hydrolase</keyword>
<dbReference type="CDD" id="cd06067">
    <property type="entry name" value="H2MP_MemB-H2evol"/>
    <property type="match status" value="1"/>
</dbReference>
<dbReference type="Proteomes" id="UP000191116">
    <property type="component" value="Unassembled WGS sequence"/>
</dbReference>
<name>A0A1T4UKQ3_9GAMM</name>
<evidence type="ECO:0000313" key="1">
    <source>
        <dbReference type="EMBL" id="SKA53305.1"/>
    </source>
</evidence>
<dbReference type="GO" id="GO:0008047">
    <property type="term" value="F:enzyme activator activity"/>
    <property type="evidence" value="ECO:0007669"/>
    <property type="project" value="InterPro"/>
</dbReference>
<dbReference type="Gene3D" id="3.40.50.1450">
    <property type="entry name" value="HybD-like"/>
    <property type="match status" value="1"/>
</dbReference>
<accession>A0A1T4UKQ3</accession>
<dbReference type="GO" id="GO:0004175">
    <property type="term" value="F:endopeptidase activity"/>
    <property type="evidence" value="ECO:0007669"/>
    <property type="project" value="TreeGrafter"/>
</dbReference>
<dbReference type="InterPro" id="IPR004420">
    <property type="entry name" value="Pept_A31_hyd_mat_HycI"/>
</dbReference>
<dbReference type="EC" id="3.4.23.51" evidence="1"/>
<reference evidence="1 2" key="1">
    <citation type="submission" date="2017-02" db="EMBL/GenBank/DDBJ databases">
        <authorList>
            <person name="Peterson S.W."/>
        </authorList>
    </citation>
    <scope>NUCLEOTIDE SEQUENCE [LARGE SCALE GENOMIC DNA]</scope>
    <source>
        <strain evidence="1 2">CECT 9189</strain>
    </source>
</reference>
<dbReference type="GO" id="GO:0016485">
    <property type="term" value="P:protein processing"/>
    <property type="evidence" value="ECO:0007669"/>
    <property type="project" value="TreeGrafter"/>
</dbReference>
<dbReference type="AlphaFoldDB" id="A0A1T4UKQ3"/>
<dbReference type="Pfam" id="PF01750">
    <property type="entry name" value="HycI"/>
    <property type="match status" value="1"/>
</dbReference>
<evidence type="ECO:0000313" key="2">
    <source>
        <dbReference type="Proteomes" id="UP000191116"/>
    </source>
</evidence>
<dbReference type="PRINTS" id="PR00446">
    <property type="entry name" value="HYDRGNUPTAKE"/>
</dbReference>